<comment type="caution">
    <text evidence="2">The sequence shown here is derived from an EMBL/GenBank/DDBJ whole genome shotgun (WGS) entry which is preliminary data.</text>
</comment>
<reference evidence="2 3" key="1">
    <citation type="submission" date="2019-04" db="EMBL/GenBank/DDBJ databases">
        <title>Microbes associate with the intestines of laboratory mice.</title>
        <authorList>
            <person name="Navarre W."/>
            <person name="Wong E."/>
            <person name="Huang K."/>
            <person name="Tropini C."/>
            <person name="Ng K."/>
            <person name="Yu B."/>
        </authorList>
    </citation>
    <scope>NUCLEOTIDE SEQUENCE [LARGE SCALE GENOMIC DNA]</scope>
    <source>
        <strain evidence="2 3">NM06_A21</strain>
    </source>
</reference>
<dbReference type="RefSeq" id="WP_135956852.1">
    <property type="nucleotide sequence ID" value="NZ_CALDAO010000065.1"/>
</dbReference>
<evidence type="ECO:0000256" key="1">
    <source>
        <dbReference type="SAM" id="Phobius"/>
    </source>
</evidence>
<organism evidence="2 3">
    <name type="scientific">Muribaculum intestinale</name>
    <dbReference type="NCBI Taxonomy" id="1796646"/>
    <lineage>
        <taxon>Bacteria</taxon>
        <taxon>Pseudomonadati</taxon>
        <taxon>Bacteroidota</taxon>
        <taxon>Bacteroidia</taxon>
        <taxon>Bacteroidales</taxon>
        <taxon>Muribaculaceae</taxon>
        <taxon>Muribaculum</taxon>
    </lineage>
</organism>
<evidence type="ECO:0000313" key="2">
    <source>
        <dbReference type="EMBL" id="TGY75881.1"/>
    </source>
</evidence>
<accession>A0A4S2G2D6</accession>
<evidence type="ECO:0000313" key="3">
    <source>
        <dbReference type="Proteomes" id="UP000306630"/>
    </source>
</evidence>
<gene>
    <name evidence="2" type="ORF">E5333_02480</name>
</gene>
<dbReference type="EMBL" id="SRYD01000007">
    <property type="protein sequence ID" value="TGY75881.1"/>
    <property type="molecule type" value="Genomic_DNA"/>
</dbReference>
<keyword evidence="1" id="KW-1133">Transmembrane helix</keyword>
<dbReference type="AlphaFoldDB" id="A0A4S2G2D6"/>
<keyword evidence="1" id="KW-0812">Transmembrane</keyword>
<keyword evidence="1" id="KW-0472">Membrane</keyword>
<proteinExistence type="predicted"/>
<name>A0A4S2G2D6_9BACT</name>
<dbReference type="Proteomes" id="UP000306630">
    <property type="component" value="Unassembled WGS sequence"/>
</dbReference>
<protein>
    <submittedName>
        <fullName evidence="2">Uncharacterized protein</fullName>
    </submittedName>
</protein>
<sequence>MHTLLWIAIGATEICVMLFIVAATVLAAVIRPATASPVMTYLYACDIFSTTDGSDMHVQPEVSLEVLDDMRVVVSRKGFGRTLTDTGAVSLAVNIKGTDISIEERITPGSGDVLEEPVKAIVYLDCLRPSGRPLHIHYRSQSLSRETAMSLAIVPGIVMTRILAQ</sequence>
<feature type="transmembrane region" description="Helical" evidence="1">
    <location>
        <begin position="6"/>
        <end position="30"/>
    </location>
</feature>